<dbReference type="Pfam" id="PF11139">
    <property type="entry name" value="SfLAP"/>
    <property type="match status" value="1"/>
</dbReference>
<feature type="transmembrane region" description="Helical" evidence="1">
    <location>
        <begin position="42"/>
        <end position="63"/>
    </location>
</feature>
<comment type="caution">
    <text evidence="2">The sequence shown here is derived from an EMBL/GenBank/DDBJ whole genome shotgun (WGS) entry which is preliminary data.</text>
</comment>
<dbReference type="InterPro" id="IPR021315">
    <property type="entry name" value="Gap/Sap"/>
</dbReference>
<feature type="transmembrane region" description="Helical" evidence="1">
    <location>
        <begin position="165"/>
        <end position="183"/>
    </location>
</feature>
<keyword evidence="1" id="KW-0472">Membrane</keyword>
<dbReference type="EMBL" id="BAAAQY010000006">
    <property type="protein sequence ID" value="GAA2237253.1"/>
    <property type="molecule type" value="Genomic_DNA"/>
</dbReference>
<keyword evidence="1" id="KW-1133">Transmembrane helix</keyword>
<feature type="transmembrane region" description="Helical" evidence="1">
    <location>
        <begin position="230"/>
        <end position="249"/>
    </location>
</feature>
<evidence type="ECO:0008006" key="4">
    <source>
        <dbReference type="Google" id="ProtNLM"/>
    </source>
</evidence>
<reference evidence="2 3" key="1">
    <citation type="journal article" date="2019" name="Int. J. Syst. Evol. Microbiol.">
        <title>The Global Catalogue of Microorganisms (GCM) 10K type strain sequencing project: providing services to taxonomists for standard genome sequencing and annotation.</title>
        <authorList>
            <consortium name="The Broad Institute Genomics Platform"/>
            <consortium name="The Broad Institute Genome Sequencing Center for Infectious Disease"/>
            <person name="Wu L."/>
            <person name="Ma J."/>
        </authorList>
    </citation>
    <scope>NUCLEOTIDE SEQUENCE [LARGE SCALE GENOMIC DNA]</scope>
    <source>
        <strain evidence="2 3">JCM 16117</strain>
    </source>
</reference>
<keyword evidence="1" id="KW-0812">Transmembrane</keyword>
<evidence type="ECO:0000313" key="2">
    <source>
        <dbReference type="EMBL" id="GAA2237253.1"/>
    </source>
</evidence>
<evidence type="ECO:0000313" key="3">
    <source>
        <dbReference type="Proteomes" id="UP001500929"/>
    </source>
</evidence>
<organism evidence="2 3">
    <name type="scientific">Herbiconiux moechotypicola</name>
    <dbReference type="NCBI Taxonomy" id="637393"/>
    <lineage>
        <taxon>Bacteria</taxon>
        <taxon>Bacillati</taxon>
        <taxon>Actinomycetota</taxon>
        <taxon>Actinomycetes</taxon>
        <taxon>Micrococcales</taxon>
        <taxon>Microbacteriaceae</taxon>
        <taxon>Herbiconiux</taxon>
    </lineage>
</organism>
<accession>A0ABN3DN83</accession>
<name>A0ABN3DN83_9MICO</name>
<gene>
    <name evidence="2" type="ORF">GCM10009851_22850</name>
</gene>
<proteinExistence type="predicted"/>
<dbReference type="RefSeq" id="WP_259479757.1">
    <property type="nucleotide sequence ID" value="NZ_BAAAQY010000006.1"/>
</dbReference>
<feature type="transmembrane region" description="Helical" evidence="1">
    <location>
        <begin position="6"/>
        <end position="30"/>
    </location>
</feature>
<evidence type="ECO:0000256" key="1">
    <source>
        <dbReference type="SAM" id="Phobius"/>
    </source>
</evidence>
<sequence>MAGIIGHLLPLAVGVALSSVPIVVMVLILLSPRGRWASLSYLVGTVVGLSALTVGFTAAASLLPPLPASKESPEVAAIEIVLGVALLALAVVRFVRARHRNRVRAARVVGGMRAADTAAGPDPALSILDDDVSHGPPVWMTRLTGLGPVPSFGVGFVLMLRPKNLLLTIAAGVAIATGGVSVGEMAVAVAVYVVLGLSTLAAPIIFTLLDPARMKRPLEETRVWIEGNSAMVTTIVVFVLATVIIGSGLTHL</sequence>
<dbReference type="Proteomes" id="UP001500929">
    <property type="component" value="Unassembled WGS sequence"/>
</dbReference>
<feature type="transmembrane region" description="Helical" evidence="1">
    <location>
        <begin position="75"/>
        <end position="95"/>
    </location>
</feature>
<keyword evidence="3" id="KW-1185">Reference proteome</keyword>
<feature type="transmembrane region" description="Helical" evidence="1">
    <location>
        <begin position="189"/>
        <end position="209"/>
    </location>
</feature>
<protein>
    <recommendedName>
        <fullName evidence="4">GAP family protein</fullName>
    </recommendedName>
</protein>